<name>A0A2A9M6F1_BESBE</name>
<sequence length="405" mass="45193">MRHRLPGHVDRLRTWFTPFFASPTFRDDAEPGKHIIAGLISEMASGLANLVTVPSIDGDSETENRIQEAVRRSLRLSPLDAGQEIAVTSENTGGTRVFQVGGLVAQGTDGVAFQVTDLETNSHRVLKGFVMRAPETERQITERIIRLGRVLQKSWRRMSADDALTKLRFLAPQDFVRFAEADDPFLVVGIVPNAFFVYPHPATSLDRVLLVMREDERVRTSAGARLLLLSATTQVIRLAACYHTLGLVHGHLHPGSFFVSEDGRLLLGSSRDVYQQGGTYDTVRHRSMLAAPEFTSHRFTYTYGYDSWQLGVILYYLWCGQYPHGLGQSSSVPHADSSTELSFSSRDCLFAPVPSPVQNLIQAFLQRSRWRRVLARKAFSSEDYKRVVAATLELVGELESDPGSQ</sequence>
<gene>
    <name evidence="2" type="ORF">BESB_077460</name>
</gene>
<dbReference type="GeneID" id="40312672"/>
<dbReference type="PROSITE" id="PS50011">
    <property type="entry name" value="PROTEIN_KINASE_DOM"/>
    <property type="match status" value="1"/>
</dbReference>
<dbReference type="InterPro" id="IPR000719">
    <property type="entry name" value="Prot_kinase_dom"/>
</dbReference>
<evidence type="ECO:0000313" key="3">
    <source>
        <dbReference type="Proteomes" id="UP000224006"/>
    </source>
</evidence>
<dbReference type="SUPFAM" id="SSF56112">
    <property type="entry name" value="Protein kinase-like (PK-like)"/>
    <property type="match status" value="1"/>
</dbReference>
<accession>A0A2A9M6F1</accession>
<dbReference type="Pfam" id="PF14531">
    <property type="entry name" value="Kinase-like"/>
    <property type="match status" value="1"/>
</dbReference>
<feature type="domain" description="Protein kinase" evidence="1">
    <location>
        <begin position="98"/>
        <end position="387"/>
    </location>
</feature>
<dbReference type="InterPro" id="IPR011009">
    <property type="entry name" value="Kinase-like_dom_sf"/>
</dbReference>
<organism evidence="2 3">
    <name type="scientific">Besnoitia besnoiti</name>
    <name type="common">Apicomplexan protozoan</name>
    <dbReference type="NCBI Taxonomy" id="94643"/>
    <lineage>
        <taxon>Eukaryota</taxon>
        <taxon>Sar</taxon>
        <taxon>Alveolata</taxon>
        <taxon>Apicomplexa</taxon>
        <taxon>Conoidasida</taxon>
        <taxon>Coccidia</taxon>
        <taxon>Eucoccidiorida</taxon>
        <taxon>Eimeriorina</taxon>
        <taxon>Sarcocystidae</taxon>
        <taxon>Besnoitia</taxon>
    </lineage>
</organism>
<comment type="caution">
    <text evidence="2">The sequence shown here is derived from an EMBL/GenBank/DDBJ whole genome shotgun (WGS) entry which is preliminary data.</text>
</comment>
<evidence type="ECO:0000313" key="2">
    <source>
        <dbReference type="EMBL" id="PFH33529.1"/>
    </source>
</evidence>
<reference evidence="2 3" key="1">
    <citation type="submission" date="2017-09" db="EMBL/GenBank/DDBJ databases">
        <title>Genome sequencing of Besnoitia besnoiti strain Bb-Ger1.</title>
        <authorList>
            <person name="Schares G."/>
            <person name="Venepally P."/>
            <person name="Lorenzi H.A."/>
        </authorList>
    </citation>
    <scope>NUCLEOTIDE SEQUENCE [LARGE SCALE GENOMIC DNA]</scope>
    <source>
        <strain evidence="2 3">Bb-Ger1</strain>
    </source>
</reference>
<dbReference type="GO" id="GO:0005524">
    <property type="term" value="F:ATP binding"/>
    <property type="evidence" value="ECO:0007669"/>
    <property type="project" value="InterPro"/>
</dbReference>
<dbReference type="Proteomes" id="UP000224006">
    <property type="component" value="Chromosome VII"/>
</dbReference>
<protein>
    <submittedName>
        <fullName evidence="2">Rhoptry protein ROP5</fullName>
    </submittedName>
</protein>
<dbReference type="InterPro" id="IPR027916">
    <property type="entry name" value="Kinase-like_dom_ROP"/>
</dbReference>
<evidence type="ECO:0000259" key="1">
    <source>
        <dbReference type="PROSITE" id="PS50011"/>
    </source>
</evidence>
<dbReference type="Gene3D" id="1.10.510.10">
    <property type="entry name" value="Transferase(Phosphotransferase) domain 1"/>
    <property type="match status" value="1"/>
</dbReference>
<dbReference type="EMBL" id="NWUJ01000008">
    <property type="protein sequence ID" value="PFH33529.1"/>
    <property type="molecule type" value="Genomic_DNA"/>
</dbReference>
<dbReference type="RefSeq" id="XP_029217538.1">
    <property type="nucleotide sequence ID" value="XM_029366107.1"/>
</dbReference>
<dbReference type="VEuPathDB" id="ToxoDB:BESB_077460"/>
<dbReference type="GO" id="GO:0004672">
    <property type="term" value="F:protein kinase activity"/>
    <property type="evidence" value="ECO:0007669"/>
    <property type="project" value="InterPro"/>
</dbReference>
<dbReference type="AlphaFoldDB" id="A0A2A9M6F1"/>
<dbReference type="Gene3D" id="3.30.200.20">
    <property type="entry name" value="Phosphorylase Kinase, domain 1"/>
    <property type="match status" value="1"/>
</dbReference>
<proteinExistence type="predicted"/>
<dbReference type="KEGG" id="bbes:BESB_077460"/>
<keyword evidence="3" id="KW-1185">Reference proteome</keyword>
<dbReference type="SMART" id="SM00220">
    <property type="entry name" value="S_TKc"/>
    <property type="match status" value="1"/>
</dbReference>